<feature type="compositionally biased region" description="Low complexity" evidence="2">
    <location>
        <begin position="214"/>
        <end position="225"/>
    </location>
</feature>
<feature type="compositionally biased region" description="Basic and acidic residues" evidence="2">
    <location>
        <begin position="196"/>
        <end position="210"/>
    </location>
</feature>
<comment type="caution">
    <text evidence="3">The sequence shown here is derived from an EMBL/GenBank/DDBJ whole genome shotgun (WGS) entry which is preliminary data.</text>
</comment>
<feature type="region of interest" description="Disordered" evidence="2">
    <location>
        <begin position="87"/>
        <end position="160"/>
    </location>
</feature>
<evidence type="ECO:0000256" key="1">
    <source>
        <dbReference type="SAM" id="Coils"/>
    </source>
</evidence>
<protein>
    <submittedName>
        <fullName evidence="3">Uncharacterized protein</fullName>
    </submittedName>
</protein>
<dbReference type="OrthoDB" id="311801at2759"/>
<gene>
    <name evidence="3" type="ORF">POCTA_138.1.T0180215</name>
</gene>
<sequence>MILSQDLEEDQKRLVYEQLGDNPTDVDIKYVSYLRNIPLLTIRQWLDEREGLEVQIEIQPEEEKDVEVLGNTQKKVKLQRLQNLLVKEEGTSKQQASEQQKKKNKSSESKDKGKQHRKKESNKSNLANKKIQKLNSKSSNISNHHSQDKKQSDNSSKSQNSKYQNNFFLLKQFDQIQSNLAEVVQNNIQLNQPQQEKPENQNNKQDEQRVKIRTQTQQQTKQTEQVSKPLRICIQNQDQTQKQSQQKIQSNSQSNENKLNNSTIQSNHNLQVASTPQPNLQSQQQIRREQPNTSKSNNAYQPSNQQKQPQTHHQKKEKIKHIIVLDDDFNISSSNNNHKKQGTQFKQIGKDSNQQKQVTNLYQKQQIKDQTNFDQKNNIATSSQQVATSISNKIPIDKNHKDNIEQKQNNLHDQEQNYENEQNQLQKELGIISNSSQQQQQQQELSKQTTIIEPYHCSNQPTKQIQSSIIPNQYYQQQNLNETQDNISIQQIIVQKFSQNQEQNDISEVHSNIQTQRFASNNSHQQHLLCQNNQILLTPQKNQNIDYLITKQASVTSELNLIQQQLNQALHQPNSINHEVKQQYFGSQEMMSLLNQHSQTLTQVVSMLSTIGNFQFSLMERLNLVYNSVNNR</sequence>
<feature type="compositionally biased region" description="Polar residues" evidence="2">
    <location>
        <begin position="259"/>
        <end position="304"/>
    </location>
</feature>
<evidence type="ECO:0000313" key="4">
    <source>
        <dbReference type="Proteomes" id="UP000683925"/>
    </source>
</evidence>
<dbReference type="AlphaFoldDB" id="A0A8S1T3G4"/>
<evidence type="ECO:0000256" key="2">
    <source>
        <dbReference type="SAM" id="MobiDB-lite"/>
    </source>
</evidence>
<proteinExistence type="predicted"/>
<feature type="compositionally biased region" description="Basic and acidic residues" evidence="2">
    <location>
        <begin position="99"/>
        <end position="112"/>
    </location>
</feature>
<dbReference type="Proteomes" id="UP000683925">
    <property type="component" value="Unassembled WGS sequence"/>
</dbReference>
<dbReference type="OMA" id="PRHHNTR"/>
<keyword evidence="1" id="KW-0175">Coiled coil</keyword>
<feature type="compositionally biased region" description="Low complexity" evidence="2">
    <location>
        <begin position="235"/>
        <end position="258"/>
    </location>
</feature>
<feature type="coiled-coil region" evidence="1">
    <location>
        <begin position="397"/>
        <end position="431"/>
    </location>
</feature>
<reference evidence="3" key="1">
    <citation type="submission" date="2021-01" db="EMBL/GenBank/DDBJ databases">
        <authorList>
            <consortium name="Genoscope - CEA"/>
            <person name="William W."/>
        </authorList>
    </citation>
    <scope>NUCLEOTIDE SEQUENCE</scope>
</reference>
<accession>A0A8S1T3G4</accession>
<feature type="compositionally biased region" description="Polar residues" evidence="2">
    <location>
        <begin position="342"/>
        <end position="358"/>
    </location>
</feature>
<evidence type="ECO:0000313" key="3">
    <source>
        <dbReference type="EMBL" id="CAD8146268.1"/>
    </source>
</evidence>
<dbReference type="EMBL" id="CAJJDP010000018">
    <property type="protein sequence ID" value="CAD8146268.1"/>
    <property type="molecule type" value="Genomic_DNA"/>
</dbReference>
<keyword evidence="4" id="KW-1185">Reference proteome</keyword>
<feature type="region of interest" description="Disordered" evidence="2">
    <location>
        <begin position="330"/>
        <end position="358"/>
    </location>
</feature>
<organism evidence="3 4">
    <name type="scientific">Paramecium octaurelia</name>
    <dbReference type="NCBI Taxonomy" id="43137"/>
    <lineage>
        <taxon>Eukaryota</taxon>
        <taxon>Sar</taxon>
        <taxon>Alveolata</taxon>
        <taxon>Ciliophora</taxon>
        <taxon>Intramacronucleata</taxon>
        <taxon>Oligohymenophorea</taxon>
        <taxon>Peniculida</taxon>
        <taxon>Parameciidae</taxon>
        <taxon>Paramecium</taxon>
    </lineage>
</organism>
<feature type="region of interest" description="Disordered" evidence="2">
    <location>
        <begin position="191"/>
        <end position="318"/>
    </location>
</feature>
<name>A0A8S1T3G4_PAROT</name>
<feature type="compositionally biased region" description="Low complexity" evidence="2">
    <location>
        <begin position="133"/>
        <end position="144"/>
    </location>
</feature>